<dbReference type="InterPro" id="IPR011006">
    <property type="entry name" value="CheY-like_superfamily"/>
</dbReference>
<dbReference type="AlphaFoldDB" id="A0A1L6JCF1"/>
<reference evidence="12 13" key="3">
    <citation type="submission" date="2018-07" db="EMBL/GenBank/DDBJ databases">
        <title>Genomic and Epidemiologic Investigation of an Indolent Hospital Outbreak.</title>
        <authorList>
            <person name="Johnson R.C."/>
            <person name="Deming C."/>
            <person name="Conlan S."/>
            <person name="Zellmer C.J."/>
            <person name="Michelin A.V."/>
            <person name="Lee-Lin S."/>
            <person name="Thomas P.J."/>
            <person name="Park M."/>
            <person name="Weingarten R.A."/>
            <person name="Less J."/>
            <person name="Dekker J.P."/>
            <person name="Frank K.M."/>
            <person name="Musser K.A."/>
            <person name="Mcquiston J.R."/>
            <person name="Henderson D.K."/>
            <person name="Lau A.F."/>
            <person name="Palmore T.N."/>
            <person name="Segre J.A."/>
        </authorList>
    </citation>
    <scope>NUCLEOTIDE SEQUENCE [LARGE SCALE GENOMIC DNA]</scope>
    <source>
        <strain evidence="10 13">SK-CDC1_0717</strain>
        <strain evidence="9 12">SK-NIH.Env10_0317</strain>
    </source>
</reference>
<dbReference type="Pfam" id="PF00072">
    <property type="entry name" value="Response_reg"/>
    <property type="match status" value="1"/>
</dbReference>
<dbReference type="EMBL" id="CP018820">
    <property type="protein sequence ID" value="APR53497.1"/>
    <property type="molecule type" value="Genomic_DNA"/>
</dbReference>
<dbReference type="SUPFAM" id="SSF52172">
    <property type="entry name" value="CheY-like"/>
    <property type="match status" value="1"/>
</dbReference>
<proteinExistence type="predicted"/>
<dbReference type="STRING" id="93064.BRX40_14620"/>
<dbReference type="InterPro" id="IPR039420">
    <property type="entry name" value="WalR-like"/>
</dbReference>
<accession>A0A1L6JCF1</accession>
<dbReference type="PANTHER" id="PTHR48111:SF1">
    <property type="entry name" value="TWO-COMPONENT RESPONSE REGULATOR ORR33"/>
    <property type="match status" value="1"/>
</dbReference>
<keyword evidence="11" id="KW-1185">Reference proteome</keyword>
<dbReference type="EMBL" id="QQYZ01000001">
    <property type="protein sequence ID" value="RSY90591.1"/>
    <property type="molecule type" value="Genomic_DNA"/>
</dbReference>
<keyword evidence="2" id="KW-0902">Two-component regulatory system</keyword>
<keyword evidence="3" id="KW-0805">Transcription regulation</keyword>
<dbReference type="GO" id="GO:0032993">
    <property type="term" value="C:protein-DNA complex"/>
    <property type="evidence" value="ECO:0007669"/>
    <property type="project" value="TreeGrafter"/>
</dbReference>
<sequence>MLFGKKNRRIARLLIVEDEPLVAFDTEHFLTEEGFTVVATTDSVREAIGHIGGRKTIDLVLIDLGLRDGDGADVAHAAKAKGVPALIVTGRRLDEVEAIGLGCLSKPYPQRDLLRAIAIVEALLDGKTPRRVPASLKLFQSVA</sequence>
<evidence type="ECO:0000313" key="12">
    <source>
        <dbReference type="Proteomes" id="UP000286681"/>
    </source>
</evidence>
<dbReference type="GO" id="GO:0005829">
    <property type="term" value="C:cytosol"/>
    <property type="evidence" value="ECO:0007669"/>
    <property type="project" value="TreeGrafter"/>
</dbReference>
<dbReference type="Proteomes" id="UP000185161">
    <property type="component" value="Chromosome"/>
</dbReference>
<evidence type="ECO:0000313" key="8">
    <source>
        <dbReference type="EMBL" id="APR53497.1"/>
    </source>
</evidence>
<name>A0A1L6JCF1_9SPHN</name>
<evidence type="ECO:0000313" key="11">
    <source>
        <dbReference type="Proteomes" id="UP000185161"/>
    </source>
</evidence>
<evidence type="ECO:0000256" key="2">
    <source>
        <dbReference type="ARBA" id="ARBA00023012"/>
    </source>
</evidence>
<keyword evidence="1 6" id="KW-0597">Phosphoprotein</keyword>
<reference evidence="8" key="1">
    <citation type="submission" date="2016-12" db="EMBL/GenBank/DDBJ databases">
        <title>Whole genome sequencing of Sphingomonas koreensis.</title>
        <authorList>
            <person name="Conlan S."/>
            <person name="Thomas P.J."/>
            <person name="Mullikin J."/>
            <person name="Palmore T.N."/>
            <person name="Frank K.M."/>
            <person name="Segre J.A."/>
        </authorList>
    </citation>
    <scope>NUCLEOTIDE SEQUENCE</scope>
    <source>
        <strain evidence="8">ABOJV</strain>
    </source>
</reference>
<dbReference type="EMBL" id="QQWO01000009">
    <property type="protein sequence ID" value="RSV02705.1"/>
    <property type="molecule type" value="Genomic_DNA"/>
</dbReference>
<dbReference type="Gene3D" id="3.40.50.2300">
    <property type="match status" value="1"/>
</dbReference>
<gene>
    <name evidence="8" type="ORF">BRX40_14620</name>
    <name evidence="9" type="ORF">CA257_12525</name>
    <name evidence="10" type="ORF">DAH66_01020</name>
</gene>
<evidence type="ECO:0000256" key="3">
    <source>
        <dbReference type="ARBA" id="ARBA00023015"/>
    </source>
</evidence>
<dbReference type="RefSeq" id="WP_066575369.1">
    <property type="nucleotide sequence ID" value="NZ_CP018820.1"/>
</dbReference>
<evidence type="ECO:0000256" key="5">
    <source>
        <dbReference type="ARBA" id="ARBA00023163"/>
    </source>
</evidence>
<dbReference type="KEGG" id="skr:BRX40_14620"/>
<protein>
    <submittedName>
        <fullName evidence="8">Response regulator</fullName>
    </submittedName>
</protein>
<keyword evidence="5" id="KW-0804">Transcription</keyword>
<feature type="domain" description="Response regulatory" evidence="7">
    <location>
        <begin position="12"/>
        <end position="121"/>
    </location>
</feature>
<evidence type="ECO:0000259" key="7">
    <source>
        <dbReference type="PROSITE" id="PS50110"/>
    </source>
</evidence>
<dbReference type="GO" id="GO:0006355">
    <property type="term" value="P:regulation of DNA-templated transcription"/>
    <property type="evidence" value="ECO:0007669"/>
    <property type="project" value="TreeGrafter"/>
</dbReference>
<evidence type="ECO:0000313" key="10">
    <source>
        <dbReference type="EMBL" id="RSY90591.1"/>
    </source>
</evidence>
<evidence type="ECO:0000256" key="4">
    <source>
        <dbReference type="ARBA" id="ARBA00023125"/>
    </source>
</evidence>
<dbReference type="GO" id="GO:0000156">
    <property type="term" value="F:phosphorelay response regulator activity"/>
    <property type="evidence" value="ECO:0007669"/>
    <property type="project" value="TreeGrafter"/>
</dbReference>
<dbReference type="Proteomes" id="UP000287746">
    <property type="component" value="Unassembled WGS sequence"/>
</dbReference>
<evidence type="ECO:0000313" key="13">
    <source>
        <dbReference type="Proteomes" id="UP000287746"/>
    </source>
</evidence>
<evidence type="ECO:0000256" key="6">
    <source>
        <dbReference type="PROSITE-ProRule" id="PRU00169"/>
    </source>
</evidence>
<dbReference type="InterPro" id="IPR001789">
    <property type="entry name" value="Sig_transdc_resp-reg_receiver"/>
</dbReference>
<reference evidence="11" key="2">
    <citation type="submission" date="2016-12" db="EMBL/GenBank/DDBJ databases">
        <title>Whole genome sequencing of Sphingomonas sp. ABOJV.</title>
        <authorList>
            <person name="Conlan S."/>
            <person name="Thomas P.J."/>
            <person name="Mullikin J."/>
            <person name="Palmore T.N."/>
            <person name="Frank K.M."/>
            <person name="Segre J.A."/>
        </authorList>
    </citation>
    <scope>NUCLEOTIDE SEQUENCE [LARGE SCALE GENOMIC DNA]</scope>
    <source>
        <strain evidence="11">ABOJV</strain>
    </source>
</reference>
<dbReference type="SMART" id="SM00448">
    <property type="entry name" value="REC"/>
    <property type="match status" value="1"/>
</dbReference>
<dbReference type="PANTHER" id="PTHR48111">
    <property type="entry name" value="REGULATOR OF RPOS"/>
    <property type="match status" value="1"/>
</dbReference>
<dbReference type="Proteomes" id="UP000286681">
    <property type="component" value="Unassembled WGS sequence"/>
</dbReference>
<dbReference type="PROSITE" id="PS50110">
    <property type="entry name" value="RESPONSE_REGULATORY"/>
    <property type="match status" value="1"/>
</dbReference>
<dbReference type="OrthoDB" id="7471842at2"/>
<feature type="modified residue" description="4-aspartylphosphate" evidence="6">
    <location>
        <position position="63"/>
    </location>
</feature>
<evidence type="ECO:0000313" key="9">
    <source>
        <dbReference type="EMBL" id="RSV02705.1"/>
    </source>
</evidence>
<dbReference type="GO" id="GO:0000976">
    <property type="term" value="F:transcription cis-regulatory region binding"/>
    <property type="evidence" value="ECO:0007669"/>
    <property type="project" value="TreeGrafter"/>
</dbReference>
<evidence type="ECO:0000256" key="1">
    <source>
        <dbReference type="ARBA" id="ARBA00022553"/>
    </source>
</evidence>
<dbReference type="GeneID" id="44133798"/>
<keyword evidence="4" id="KW-0238">DNA-binding</keyword>
<organism evidence="8 11">
    <name type="scientific">Sphingomonas koreensis</name>
    <dbReference type="NCBI Taxonomy" id="93064"/>
    <lineage>
        <taxon>Bacteria</taxon>
        <taxon>Pseudomonadati</taxon>
        <taxon>Pseudomonadota</taxon>
        <taxon>Alphaproteobacteria</taxon>
        <taxon>Sphingomonadales</taxon>
        <taxon>Sphingomonadaceae</taxon>
        <taxon>Sphingomonas</taxon>
    </lineage>
</organism>